<protein>
    <recommendedName>
        <fullName evidence="9">TF-B3 domain-containing protein</fullName>
    </recommendedName>
</protein>
<dbReference type="Proteomes" id="UP001428341">
    <property type="component" value="Unassembled WGS sequence"/>
</dbReference>
<name>A0AAP0QV50_9ROSI</name>
<dbReference type="PANTHER" id="PTHR31391:SF135">
    <property type="entry name" value="B3 DOMAIN-CONTAINING PROTEIN OS01G0234100-LIKE ISOFORM X1"/>
    <property type="match status" value="1"/>
</dbReference>
<dbReference type="InterPro" id="IPR015300">
    <property type="entry name" value="DNA-bd_pseudobarrel_sf"/>
</dbReference>
<evidence type="ECO:0000256" key="2">
    <source>
        <dbReference type="ARBA" id="ARBA00023015"/>
    </source>
</evidence>
<comment type="caution">
    <text evidence="10">The sequence shown here is derived from an EMBL/GenBank/DDBJ whole genome shotgun (WGS) entry which is preliminary data.</text>
</comment>
<feature type="compositionally biased region" description="Polar residues" evidence="7">
    <location>
        <begin position="337"/>
        <end position="350"/>
    </location>
</feature>
<dbReference type="CDD" id="cd10017">
    <property type="entry name" value="B3_DNA"/>
    <property type="match status" value="1"/>
</dbReference>
<dbReference type="SMART" id="SM01019">
    <property type="entry name" value="B3"/>
    <property type="match status" value="1"/>
</dbReference>
<evidence type="ECO:0000256" key="4">
    <source>
        <dbReference type="ARBA" id="ARBA00023163"/>
    </source>
</evidence>
<dbReference type="AlphaFoldDB" id="A0AAP0QV50"/>
<feature type="region of interest" description="Disordered" evidence="7">
    <location>
        <begin position="1"/>
        <end position="122"/>
    </location>
</feature>
<evidence type="ECO:0000256" key="3">
    <source>
        <dbReference type="ARBA" id="ARBA00023125"/>
    </source>
</evidence>
<comment type="subcellular location">
    <subcellularLocation>
        <location evidence="1">Nucleus</location>
    </subcellularLocation>
</comment>
<dbReference type="Gene3D" id="2.40.330.10">
    <property type="entry name" value="DNA-binding pseudobarrel domain"/>
    <property type="match status" value="1"/>
</dbReference>
<evidence type="ECO:0000256" key="6">
    <source>
        <dbReference type="SAM" id="Coils"/>
    </source>
</evidence>
<keyword evidence="11" id="KW-1185">Reference proteome</keyword>
<proteinExistence type="predicted"/>
<evidence type="ECO:0000313" key="10">
    <source>
        <dbReference type="EMBL" id="KAK9228267.1"/>
    </source>
</evidence>
<keyword evidence="4" id="KW-0804">Transcription</keyword>
<feature type="domain" description="TF-B3" evidence="9">
    <location>
        <begin position="144"/>
        <end position="235"/>
    </location>
</feature>
<keyword evidence="8" id="KW-0812">Transmembrane</keyword>
<dbReference type="SUPFAM" id="SSF101936">
    <property type="entry name" value="DNA-binding pseudobarrel domain"/>
    <property type="match status" value="1"/>
</dbReference>
<dbReference type="PANTHER" id="PTHR31391">
    <property type="entry name" value="B3 DOMAIN-CONTAINING PROTEIN OS11G0197600-RELATED"/>
    <property type="match status" value="1"/>
</dbReference>
<evidence type="ECO:0000256" key="7">
    <source>
        <dbReference type="SAM" id="MobiDB-lite"/>
    </source>
</evidence>
<organism evidence="10 11">
    <name type="scientific">Citrus x changshan-huyou</name>
    <dbReference type="NCBI Taxonomy" id="2935761"/>
    <lineage>
        <taxon>Eukaryota</taxon>
        <taxon>Viridiplantae</taxon>
        <taxon>Streptophyta</taxon>
        <taxon>Embryophyta</taxon>
        <taxon>Tracheophyta</taxon>
        <taxon>Spermatophyta</taxon>
        <taxon>Magnoliopsida</taxon>
        <taxon>eudicotyledons</taxon>
        <taxon>Gunneridae</taxon>
        <taxon>Pentapetalae</taxon>
        <taxon>rosids</taxon>
        <taxon>malvids</taxon>
        <taxon>Sapindales</taxon>
        <taxon>Rutaceae</taxon>
        <taxon>Aurantioideae</taxon>
        <taxon>Citrus</taxon>
    </lineage>
</organism>
<feature type="region of interest" description="Disordered" evidence="7">
    <location>
        <begin position="331"/>
        <end position="356"/>
    </location>
</feature>
<dbReference type="EMBL" id="JBCGBO010000001">
    <property type="protein sequence ID" value="KAK9228267.1"/>
    <property type="molecule type" value="Genomic_DNA"/>
</dbReference>
<accession>A0AAP0QV50</accession>
<keyword evidence="6" id="KW-0175">Coiled coil</keyword>
<reference evidence="10 11" key="1">
    <citation type="submission" date="2024-05" db="EMBL/GenBank/DDBJ databases">
        <title>Haplotype-resolved chromosome-level genome assembly of Huyou (Citrus changshanensis).</title>
        <authorList>
            <person name="Miao C."/>
            <person name="Chen W."/>
            <person name="Wu Y."/>
            <person name="Wang L."/>
            <person name="Zhao S."/>
            <person name="Grierson D."/>
            <person name="Xu C."/>
            <person name="Chen K."/>
        </authorList>
    </citation>
    <scope>NUCLEOTIDE SEQUENCE [LARGE SCALE GENOMIC DNA]</scope>
    <source>
        <strain evidence="10">01-14</strain>
        <tissue evidence="10">Leaf</tissue>
    </source>
</reference>
<feature type="coiled-coil region" evidence="6">
    <location>
        <begin position="498"/>
        <end position="525"/>
    </location>
</feature>
<evidence type="ECO:0000256" key="1">
    <source>
        <dbReference type="ARBA" id="ARBA00004123"/>
    </source>
</evidence>
<keyword evidence="8" id="KW-0472">Membrane</keyword>
<dbReference type="InterPro" id="IPR044837">
    <property type="entry name" value="REM16-like"/>
</dbReference>
<dbReference type="InterPro" id="IPR003340">
    <property type="entry name" value="B3_DNA-bd"/>
</dbReference>
<evidence type="ECO:0000313" key="11">
    <source>
        <dbReference type="Proteomes" id="UP001428341"/>
    </source>
</evidence>
<keyword evidence="2" id="KW-0805">Transcription regulation</keyword>
<sequence length="555" mass="62149">MDLELEVKKEVVDEHVNTTSHRSEAARPTDDEEATIAQLSLLPASSKPKRKRKPKTIFSADEPMKPSKKKGKIILKLKKSPPDTSVTSVPGTVEPDSRAGGKTKSSKKNKDVVDGKCSPVEPKSPAMIRAEEVQSNLEPQFPSFAKSMVRSHVASCFWMGLPGYFCKSHLPDKDTSVVLEDESGIQYTAKYFAEKTGLSAGWRQFSTAHNLVEGDVLVFQLIAPLKLKVYIIRANDFTEVDGALGLLNLDAPSKQNDTGKLLFYFVYFWCLLYLLTCHKVSTIFMLLMHLPLPWDVIAELEIDNGEPIVVANQNTKKKRKKSLPLAVVQKKNKKSVQGRSASNLGQPAEQSENDSEEVGSEVLEGFKISTPPVQFKDVTSLDNFNILVDGLVVDSELPEDIRCNYYKLCCSQNAFLHENLAQGINFKLIVGTISEIVNIADALRACKFTTSRDEFAMWDKTLKAFELLGMSVGFLRARLRRLQRLAFESEGAEDTRRYIEAKAQQSQTQDEIRNIEARLVELKGAWQRFDAEISSLKSSAESYELKFREVANAPW</sequence>
<feature type="compositionally biased region" description="Basic residues" evidence="7">
    <location>
        <begin position="66"/>
        <end position="79"/>
    </location>
</feature>
<gene>
    <name evidence="10" type="ORF">WN944_021216</name>
</gene>
<dbReference type="GO" id="GO:0005634">
    <property type="term" value="C:nucleus"/>
    <property type="evidence" value="ECO:0007669"/>
    <property type="project" value="UniProtKB-SubCell"/>
</dbReference>
<keyword evidence="5" id="KW-0539">Nucleus</keyword>
<keyword evidence="3" id="KW-0238">DNA-binding</keyword>
<evidence type="ECO:0000256" key="5">
    <source>
        <dbReference type="ARBA" id="ARBA00023242"/>
    </source>
</evidence>
<keyword evidence="8" id="KW-1133">Transmembrane helix</keyword>
<dbReference type="PROSITE" id="PS50863">
    <property type="entry name" value="B3"/>
    <property type="match status" value="1"/>
</dbReference>
<dbReference type="GO" id="GO:0003677">
    <property type="term" value="F:DNA binding"/>
    <property type="evidence" value="ECO:0007669"/>
    <property type="project" value="UniProtKB-KW"/>
</dbReference>
<feature type="transmembrane region" description="Helical" evidence="8">
    <location>
        <begin position="261"/>
        <end position="287"/>
    </location>
</feature>
<feature type="compositionally biased region" description="Basic and acidic residues" evidence="7">
    <location>
        <begin position="1"/>
        <end position="29"/>
    </location>
</feature>
<evidence type="ECO:0000259" key="9">
    <source>
        <dbReference type="PROSITE" id="PS50863"/>
    </source>
</evidence>
<dbReference type="Pfam" id="PF02362">
    <property type="entry name" value="B3"/>
    <property type="match status" value="1"/>
</dbReference>
<evidence type="ECO:0000256" key="8">
    <source>
        <dbReference type="SAM" id="Phobius"/>
    </source>
</evidence>